<feature type="region of interest" description="Disordered" evidence="1">
    <location>
        <begin position="1"/>
        <end position="25"/>
    </location>
</feature>
<name>A0A2V5IYC3_9MICC</name>
<sequence>MSKYPRDEFDDVEENSARHGVHRSSLETRKSSLAPLMFFGVAALLVGLLAFFIMPKVLDNGTPTASETTATAPAEPSVSATPSATPTEEPTIAPVETPTPEPTPESVVDKSIPVAIFNAVGTSGLAGRYSALVMGDGWSVSQSANWAGQPQGTSVIYYNGIEQKANAEALSVLLNIPTLLDTADLGIPLAVVLGPGA</sequence>
<feature type="compositionally biased region" description="Low complexity" evidence="1">
    <location>
        <begin position="63"/>
        <end position="96"/>
    </location>
</feature>
<dbReference type="OrthoDB" id="4966791at2"/>
<dbReference type="Gene3D" id="3.30.70.2390">
    <property type="match status" value="1"/>
</dbReference>
<organism evidence="4 5">
    <name type="scientific">Arthrobacter psychrolactophilus</name>
    <dbReference type="NCBI Taxonomy" id="92442"/>
    <lineage>
        <taxon>Bacteria</taxon>
        <taxon>Bacillati</taxon>
        <taxon>Actinomycetota</taxon>
        <taxon>Actinomycetes</taxon>
        <taxon>Micrococcales</taxon>
        <taxon>Micrococcaceae</taxon>
        <taxon>Arthrobacter</taxon>
    </lineage>
</organism>
<keyword evidence="2" id="KW-0812">Transmembrane</keyword>
<dbReference type="EMBL" id="QJVC01000003">
    <property type="protein sequence ID" value="PYI39354.1"/>
    <property type="molecule type" value="Genomic_DNA"/>
</dbReference>
<feature type="transmembrane region" description="Helical" evidence="2">
    <location>
        <begin position="33"/>
        <end position="54"/>
    </location>
</feature>
<evidence type="ECO:0000256" key="1">
    <source>
        <dbReference type="SAM" id="MobiDB-lite"/>
    </source>
</evidence>
<keyword evidence="2" id="KW-0472">Membrane</keyword>
<feature type="domain" description="LytR/CpsA/Psr regulator C-terminal" evidence="3">
    <location>
        <begin position="112"/>
        <end position="194"/>
    </location>
</feature>
<protein>
    <recommendedName>
        <fullName evidence="3">LytR/CpsA/Psr regulator C-terminal domain-containing protein</fullName>
    </recommendedName>
</protein>
<keyword evidence="5" id="KW-1185">Reference proteome</keyword>
<reference evidence="4 5" key="1">
    <citation type="submission" date="2018-05" db="EMBL/GenBank/DDBJ databases">
        <title>Genetic diversity of glacier-inhabiting Cryobacterium bacteria in China and description of Cryobacterium mengkeensis sp. nov. and Arthrobacter glacialis sp. nov.</title>
        <authorList>
            <person name="Liu Q."/>
            <person name="Xin Y.-H."/>
        </authorList>
    </citation>
    <scope>NUCLEOTIDE SEQUENCE [LARGE SCALE GENOMIC DNA]</scope>
    <source>
        <strain evidence="4 5">B7</strain>
    </source>
</reference>
<accession>A0A2V5IYC3</accession>
<proteinExistence type="predicted"/>
<dbReference type="InterPro" id="IPR027381">
    <property type="entry name" value="LytR/CpsA/Psr_C"/>
</dbReference>
<gene>
    <name evidence="4" type="ORF">CVS30_05175</name>
</gene>
<dbReference type="Pfam" id="PF13399">
    <property type="entry name" value="LytR_C"/>
    <property type="match status" value="1"/>
</dbReference>
<evidence type="ECO:0000313" key="4">
    <source>
        <dbReference type="EMBL" id="PYI39354.1"/>
    </source>
</evidence>
<comment type="caution">
    <text evidence="4">The sequence shown here is derived from an EMBL/GenBank/DDBJ whole genome shotgun (WGS) entry which is preliminary data.</text>
</comment>
<evidence type="ECO:0000313" key="5">
    <source>
        <dbReference type="Proteomes" id="UP000247980"/>
    </source>
</evidence>
<dbReference type="RefSeq" id="WP_110484258.1">
    <property type="nucleotide sequence ID" value="NZ_QJVC01000003.1"/>
</dbReference>
<evidence type="ECO:0000259" key="3">
    <source>
        <dbReference type="Pfam" id="PF13399"/>
    </source>
</evidence>
<dbReference type="AlphaFoldDB" id="A0A2V5IYC3"/>
<dbReference type="Proteomes" id="UP000247980">
    <property type="component" value="Unassembled WGS sequence"/>
</dbReference>
<keyword evidence="2" id="KW-1133">Transmembrane helix</keyword>
<evidence type="ECO:0000256" key="2">
    <source>
        <dbReference type="SAM" id="Phobius"/>
    </source>
</evidence>
<feature type="region of interest" description="Disordered" evidence="1">
    <location>
        <begin position="63"/>
        <end position="107"/>
    </location>
</feature>